<protein>
    <submittedName>
        <fullName evidence="5">Putative hydroxybutyrate dehydrogenase</fullName>
    </submittedName>
</protein>
<dbReference type="OrthoDB" id="2102561at2759"/>
<feature type="non-terminal residue" evidence="5">
    <location>
        <position position="279"/>
    </location>
</feature>
<keyword evidence="3" id="KW-0560">Oxidoreductase</keyword>
<proteinExistence type="inferred from homology"/>
<dbReference type="Gene3D" id="3.40.50.720">
    <property type="entry name" value="NAD(P)-binding Rossmann-like Domain"/>
    <property type="match status" value="1"/>
</dbReference>
<dbReference type="CDD" id="cd05374">
    <property type="entry name" value="17beta-HSD-like_SDR_c"/>
    <property type="match status" value="1"/>
</dbReference>
<name>A0A6A5TXQ2_9PLEO</name>
<dbReference type="GO" id="GO:0000140">
    <property type="term" value="F:acylglycerone-phosphate reductase (NADP+) activity"/>
    <property type="evidence" value="ECO:0007669"/>
    <property type="project" value="TreeGrafter"/>
</dbReference>
<evidence type="ECO:0000256" key="1">
    <source>
        <dbReference type="ARBA" id="ARBA00006484"/>
    </source>
</evidence>
<gene>
    <name evidence="5" type="ORF">CC80DRAFT_491711</name>
</gene>
<keyword evidence="2" id="KW-0521">NADP</keyword>
<sequence length="279" mass="30254">MAVKGSVLITGCSDDGIGCALALSFVQNGYHVFATARNVASMSKLERLEHVSLLQLDVTDVGQIESAVKFVKRETGGKLTYLVNNAGQNRFMPLLDESADAAKRLFDVNVFGPLQLVQAFAPLLISEKGTIVFISSVSGYLNVPWQGIYAASKRSAEILADNFRVEMAPFGVKTISVVTGAVHTQGHTNYKDWSMPENSLYNSVRGDFIKRASGDDGAPRMDPHKYADGVVVKIIANPTPKFWYGASASFVRFAVSWLPTSWLDKGVVKGTGIDKLKSV</sequence>
<dbReference type="GO" id="GO:0004806">
    <property type="term" value="F:triacylglycerol lipase activity"/>
    <property type="evidence" value="ECO:0007669"/>
    <property type="project" value="TreeGrafter"/>
</dbReference>
<reference evidence="5" key="1">
    <citation type="journal article" date="2020" name="Stud. Mycol.">
        <title>101 Dothideomycetes genomes: a test case for predicting lifestyles and emergence of pathogens.</title>
        <authorList>
            <person name="Haridas S."/>
            <person name="Albert R."/>
            <person name="Binder M."/>
            <person name="Bloem J."/>
            <person name="Labutti K."/>
            <person name="Salamov A."/>
            <person name="Andreopoulos B."/>
            <person name="Baker S."/>
            <person name="Barry K."/>
            <person name="Bills G."/>
            <person name="Bluhm B."/>
            <person name="Cannon C."/>
            <person name="Castanera R."/>
            <person name="Culley D."/>
            <person name="Daum C."/>
            <person name="Ezra D."/>
            <person name="Gonzalez J."/>
            <person name="Henrissat B."/>
            <person name="Kuo A."/>
            <person name="Liang C."/>
            <person name="Lipzen A."/>
            <person name="Lutzoni F."/>
            <person name="Magnuson J."/>
            <person name="Mondo S."/>
            <person name="Nolan M."/>
            <person name="Ohm R."/>
            <person name="Pangilinan J."/>
            <person name="Park H.-J."/>
            <person name="Ramirez L."/>
            <person name="Alfaro M."/>
            <person name="Sun H."/>
            <person name="Tritt A."/>
            <person name="Yoshinaga Y."/>
            <person name="Zwiers L.-H."/>
            <person name="Turgeon B."/>
            <person name="Goodwin S."/>
            <person name="Spatafora J."/>
            <person name="Crous P."/>
            <person name="Grigoriev I."/>
        </authorList>
    </citation>
    <scope>NUCLEOTIDE SEQUENCE</scope>
    <source>
        <strain evidence="5">CBS 675.92</strain>
    </source>
</reference>
<dbReference type="InterPro" id="IPR020904">
    <property type="entry name" value="Sc_DH/Rdtase_CS"/>
</dbReference>
<dbReference type="GO" id="GO:0019433">
    <property type="term" value="P:triglyceride catabolic process"/>
    <property type="evidence" value="ECO:0007669"/>
    <property type="project" value="TreeGrafter"/>
</dbReference>
<dbReference type="InterPro" id="IPR002347">
    <property type="entry name" value="SDR_fam"/>
</dbReference>
<dbReference type="PANTHER" id="PTHR44169:SF6">
    <property type="entry name" value="NADPH-DEPENDENT 1-ACYLDIHYDROXYACETONE PHOSPHATE REDUCTASE"/>
    <property type="match status" value="1"/>
</dbReference>
<keyword evidence="6" id="KW-1185">Reference proteome</keyword>
<dbReference type="InterPro" id="IPR036291">
    <property type="entry name" value="NAD(P)-bd_dom_sf"/>
</dbReference>
<dbReference type="PRINTS" id="PR00080">
    <property type="entry name" value="SDRFAMILY"/>
</dbReference>
<evidence type="ECO:0000256" key="3">
    <source>
        <dbReference type="ARBA" id="ARBA00023002"/>
    </source>
</evidence>
<dbReference type="Proteomes" id="UP000800035">
    <property type="component" value="Unassembled WGS sequence"/>
</dbReference>
<accession>A0A6A5TXQ2</accession>
<evidence type="ECO:0000256" key="4">
    <source>
        <dbReference type="RuleBase" id="RU000363"/>
    </source>
</evidence>
<dbReference type="PANTHER" id="PTHR44169">
    <property type="entry name" value="NADPH-DEPENDENT 1-ACYLDIHYDROXYACETONE PHOSPHATE REDUCTASE"/>
    <property type="match status" value="1"/>
</dbReference>
<dbReference type="GO" id="GO:0006654">
    <property type="term" value="P:phosphatidic acid biosynthetic process"/>
    <property type="evidence" value="ECO:0007669"/>
    <property type="project" value="TreeGrafter"/>
</dbReference>
<evidence type="ECO:0000313" key="5">
    <source>
        <dbReference type="EMBL" id="KAF1957643.1"/>
    </source>
</evidence>
<organism evidence="5 6">
    <name type="scientific">Byssothecium circinans</name>
    <dbReference type="NCBI Taxonomy" id="147558"/>
    <lineage>
        <taxon>Eukaryota</taxon>
        <taxon>Fungi</taxon>
        <taxon>Dikarya</taxon>
        <taxon>Ascomycota</taxon>
        <taxon>Pezizomycotina</taxon>
        <taxon>Dothideomycetes</taxon>
        <taxon>Pleosporomycetidae</taxon>
        <taxon>Pleosporales</taxon>
        <taxon>Massarineae</taxon>
        <taxon>Massarinaceae</taxon>
        <taxon>Byssothecium</taxon>
    </lineage>
</organism>
<dbReference type="PROSITE" id="PS00061">
    <property type="entry name" value="ADH_SHORT"/>
    <property type="match status" value="1"/>
</dbReference>
<evidence type="ECO:0000313" key="6">
    <source>
        <dbReference type="Proteomes" id="UP000800035"/>
    </source>
</evidence>
<dbReference type="PRINTS" id="PR00081">
    <property type="entry name" value="GDHRDH"/>
</dbReference>
<dbReference type="GO" id="GO:0005783">
    <property type="term" value="C:endoplasmic reticulum"/>
    <property type="evidence" value="ECO:0007669"/>
    <property type="project" value="TreeGrafter"/>
</dbReference>
<dbReference type="AlphaFoldDB" id="A0A6A5TXQ2"/>
<dbReference type="SUPFAM" id="SSF51735">
    <property type="entry name" value="NAD(P)-binding Rossmann-fold domains"/>
    <property type="match status" value="1"/>
</dbReference>
<evidence type="ECO:0000256" key="2">
    <source>
        <dbReference type="ARBA" id="ARBA00022857"/>
    </source>
</evidence>
<dbReference type="GO" id="GO:0005811">
    <property type="term" value="C:lipid droplet"/>
    <property type="evidence" value="ECO:0007669"/>
    <property type="project" value="TreeGrafter"/>
</dbReference>
<comment type="similarity">
    <text evidence="1 4">Belongs to the short-chain dehydrogenases/reductases (SDR) family.</text>
</comment>
<dbReference type="Pfam" id="PF00106">
    <property type="entry name" value="adh_short"/>
    <property type="match status" value="1"/>
</dbReference>
<dbReference type="EMBL" id="ML976989">
    <property type="protein sequence ID" value="KAF1957643.1"/>
    <property type="molecule type" value="Genomic_DNA"/>
</dbReference>